<dbReference type="Proteomes" id="UP001600888">
    <property type="component" value="Unassembled WGS sequence"/>
</dbReference>
<evidence type="ECO:0000313" key="1">
    <source>
        <dbReference type="EMBL" id="KAL2289628.1"/>
    </source>
</evidence>
<accession>A0ABR4F4K9</accession>
<reference evidence="1 2" key="1">
    <citation type="submission" date="2024-03" db="EMBL/GenBank/DDBJ databases">
        <title>A high-quality draft genome sequence of Diaporthe vaccinii, a causative agent of upright dieback and viscid rot disease in cranberry plants.</title>
        <authorList>
            <person name="Sarrasin M."/>
            <person name="Lang B.F."/>
            <person name="Burger G."/>
        </authorList>
    </citation>
    <scope>NUCLEOTIDE SEQUENCE [LARGE SCALE GENOMIC DNA]</scope>
    <source>
        <strain evidence="1 2">IS7</strain>
    </source>
</reference>
<name>A0ABR4F4K9_9PEZI</name>
<protein>
    <submittedName>
        <fullName evidence="1">Uncharacterized protein</fullName>
    </submittedName>
</protein>
<keyword evidence="2" id="KW-1185">Reference proteome</keyword>
<evidence type="ECO:0000313" key="2">
    <source>
        <dbReference type="Proteomes" id="UP001600888"/>
    </source>
</evidence>
<organism evidence="1 2">
    <name type="scientific">Diaporthe vaccinii</name>
    <dbReference type="NCBI Taxonomy" id="105482"/>
    <lineage>
        <taxon>Eukaryota</taxon>
        <taxon>Fungi</taxon>
        <taxon>Dikarya</taxon>
        <taxon>Ascomycota</taxon>
        <taxon>Pezizomycotina</taxon>
        <taxon>Sordariomycetes</taxon>
        <taxon>Sordariomycetidae</taxon>
        <taxon>Diaporthales</taxon>
        <taxon>Diaporthaceae</taxon>
        <taxon>Diaporthe</taxon>
        <taxon>Diaporthe eres species complex</taxon>
    </lineage>
</organism>
<proteinExistence type="predicted"/>
<sequence>MTTVYCTNLSVQPSPCPTEPVLALKGEKEKRPRQTVLYSFEYNRIAHQTRSPVERLGFLEPASKKTRW</sequence>
<gene>
    <name evidence="1" type="ORF">FJTKL_01875</name>
</gene>
<dbReference type="EMBL" id="JBAWTH010000012">
    <property type="protein sequence ID" value="KAL2289628.1"/>
    <property type="molecule type" value="Genomic_DNA"/>
</dbReference>
<comment type="caution">
    <text evidence="1">The sequence shown here is derived from an EMBL/GenBank/DDBJ whole genome shotgun (WGS) entry which is preliminary data.</text>
</comment>